<dbReference type="RefSeq" id="WP_203383575.1">
    <property type="nucleotide sequence ID" value="NZ_JAENHP010000033.1"/>
</dbReference>
<organism evidence="2 3">
    <name type="scientific">Paractinoplanes ovalisporus</name>
    <dbReference type="NCBI Taxonomy" id="2810368"/>
    <lineage>
        <taxon>Bacteria</taxon>
        <taxon>Bacillati</taxon>
        <taxon>Actinomycetota</taxon>
        <taxon>Actinomycetes</taxon>
        <taxon>Micromonosporales</taxon>
        <taxon>Micromonosporaceae</taxon>
        <taxon>Paractinoplanes</taxon>
    </lineage>
</organism>
<reference evidence="2 3" key="1">
    <citation type="submission" date="2021-01" db="EMBL/GenBank/DDBJ databases">
        <title>Actinoplanes sp. nov. LDG1-06 isolated from lichen.</title>
        <authorList>
            <person name="Saeng-In P."/>
            <person name="Phongsopitanun W."/>
            <person name="Kanchanasin P."/>
            <person name="Yuki M."/>
            <person name="Kudo T."/>
            <person name="Ohkuma M."/>
            <person name="Tanasupawat S."/>
        </authorList>
    </citation>
    <scope>NUCLEOTIDE SEQUENCE [LARGE SCALE GENOMIC DNA]</scope>
    <source>
        <strain evidence="2 3">LDG1-06</strain>
    </source>
</reference>
<sequence>MTAATYARIFGRAAQRAVMSGAWVATLELPPAQRRTVRAAMIAAAATASIASSGGAYRAALSSGPSPSSGPPPASAPVDGGPVDRQRAVFGATATALVVTAIVVQRRLEKRWLDTLTRKGHPHPVRGLALRAAATDFAGSVAAQFATRHWITPAAARRAA</sequence>
<gene>
    <name evidence="2" type="ORF">JIG36_47765</name>
</gene>
<evidence type="ECO:0000313" key="2">
    <source>
        <dbReference type="EMBL" id="MBM2623220.1"/>
    </source>
</evidence>
<dbReference type="EMBL" id="JAENHP010000033">
    <property type="protein sequence ID" value="MBM2623220.1"/>
    <property type="molecule type" value="Genomic_DNA"/>
</dbReference>
<accession>A0ABS2ATL9</accession>
<evidence type="ECO:0000256" key="1">
    <source>
        <dbReference type="SAM" id="MobiDB-lite"/>
    </source>
</evidence>
<keyword evidence="3" id="KW-1185">Reference proteome</keyword>
<proteinExistence type="predicted"/>
<evidence type="ECO:0000313" key="3">
    <source>
        <dbReference type="Proteomes" id="UP000632138"/>
    </source>
</evidence>
<comment type="caution">
    <text evidence="2">The sequence shown here is derived from an EMBL/GenBank/DDBJ whole genome shotgun (WGS) entry which is preliminary data.</text>
</comment>
<feature type="region of interest" description="Disordered" evidence="1">
    <location>
        <begin position="60"/>
        <end position="82"/>
    </location>
</feature>
<name>A0ABS2ATL9_9ACTN</name>
<protein>
    <submittedName>
        <fullName evidence="2">Uncharacterized protein</fullName>
    </submittedName>
</protein>
<dbReference type="Proteomes" id="UP000632138">
    <property type="component" value="Unassembled WGS sequence"/>
</dbReference>